<name>A0A427AE21_ENSVE</name>
<dbReference type="AlphaFoldDB" id="A0A427AE21"/>
<protein>
    <submittedName>
        <fullName evidence="2">Uncharacterized protein</fullName>
    </submittedName>
</protein>
<proteinExistence type="predicted"/>
<comment type="caution">
    <text evidence="2">The sequence shown here is derived from an EMBL/GenBank/DDBJ whole genome shotgun (WGS) entry which is preliminary data.</text>
</comment>
<feature type="compositionally biased region" description="Basic residues" evidence="1">
    <location>
        <begin position="99"/>
        <end position="113"/>
    </location>
</feature>
<organism evidence="2 3">
    <name type="scientific">Ensete ventricosum</name>
    <name type="common">Abyssinian banana</name>
    <name type="synonym">Musa ensete</name>
    <dbReference type="NCBI Taxonomy" id="4639"/>
    <lineage>
        <taxon>Eukaryota</taxon>
        <taxon>Viridiplantae</taxon>
        <taxon>Streptophyta</taxon>
        <taxon>Embryophyta</taxon>
        <taxon>Tracheophyta</taxon>
        <taxon>Spermatophyta</taxon>
        <taxon>Magnoliopsida</taxon>
        <taxon>Liliopsida</taxon>
        <taxon>Zingiberales</taxon>
        <taxon>Musaceae</taxon>
        <taxon>Ensete</taxon>
    </lineage>
</organism>
<sequence length="113" mass="13187">MRDLDSPEASRKGTSHRDLPLRQGKIKREEEGARIEEKETRENLDNPLSVSQKLRSVTGTRTSISLVEGYRSWIGTLDVPQISFEDQEPKGKRNNLRERKWKSSRRRKGARRQ</sequence>
<feature type="compositionally biased region" description="Basic and acidic residues" evidence="1">
    <location>
        <begin position="87"/>
        <end position="98"/>
    </location>
</feature>
<evidence type="ECO:0000313" key="2">
    <source>
        <dbReference type="EMBL" id="RRT74497.1"/>
    </source>
</evidence>
<feature type="region of interest" description="Disordered" evidence="1">
    <location>
        <begin position="1"/>
        <end position="47"/>
    </location>
</feature>
<dbReference type="EMBL" id="AMZH03002756">
    <property type="protein sequence ID" value="RRT74497.1"/>
    <property type="molecule type" value="Genomic_DNA"/>
</dbReference>
<evidence type="ECO:0000313" key="3">
    <source>
        <dbReference type="Proteomes" id="UP000287651"/>
    </source>
</evidence>
<feature type="compositionally biased region" description="Basic and acidic residues" evidence="1">
    <location>
        <begin position="1"/>
        <end position="44"/>
    </location>
</feature>
<dbReference type="Proteomes" id="UP000287651">
    <property type="component" value="Unassembled WGS sequence"/>
</dbReference>
<evidence type="ECO:0000256" key="1">
    <source>
        <dbReference type="SAM" id="MobiDB-lite"/>
    </source>
</evidence>
<feature type="region of interest" description="Disordered" evidence="1">
    <location>
        <begin position="85"/>
        <end position="113"/>
    </location>
</feature>
<reference evidence="2 3" key="1">
    <citation type="journal article" date="2014" name="Agronomy (Basel)">
        <title>A Draft Genome Sequence for Ensete ventricosum, the Drought-Tolerant Tree Against Hunger.</title>
        <authorList>
            <person name="Harrison J."/>
            <person name="Moore K.A."/>
            <person name="Paszkiewicz K."/>
            <person name="Jones T."/>
            <person name="Grant M."/>
            <person name="Ambacheew D."/>
            <person name="Muzemil S."/>
            <person name="Studholme D.J."/>
        </authorList>
    </citation>
    <scope>NUCLEOTIDE SEQUENCE [LARGE SCALE GENOMIC DNA]</scope>
</reference>
<accession>A0A427AE21</accession>
<gene>
    <name evidence="2" type="ORF">B296_00004613</name>
</gene>